<dbReference type="EMBL" id="LAVV01006436">
    <property type="protein sequence ID" value="KNZ59949.1"/>
    <property type="molecule type" value="Genomic_DNA"/>
</dbReference>
<keyword evidence="10" id="KW-0695">RNA-directed DNA polymerase</keyword>
<keyword evidence="7" id="KW-0460">Magnesium</keyword>
<comment type="catalytic activity">
    <reaction evidence="13">
        <text>DNA(n) + a 2'-deoxyribonucleoside 5'-triphosphate = DNA(n+1) + diphosphate</text>
        <dbReference type="Rhea" id="RHEA:22508"/>
        <dbReference type="Rhea" id="RHEA-COMP:17339"/>
        <dbReference type="Rhea" id="RHEA-COMP:17340"/>
        <dbReference type="ChEBI" id="CHEBI:33019"/>
        <dbReference type="ChEBI" id="CHEBI:61560"/>
        <dbReference type="ChEBI" id="CHEBI:173112"/>
        <dbReference type="EC" id="2.7.7.49"/>
    </reaction>
</comment>
<keyword evidence="3" id="KW-0540">Nuclease</keyword>
<proteinExistence type="predicted"/>
<keyword evidence="2" id="KW-0548">Nucleotidyltransferase</keyword>
<evidence type="ECO:0000256" key="8">
    <source>
        <dbReference type="ARBA" id="ARBA00022884"/>
    </source>
</evidence>
<dbReference type="PROSITE" id="PS50994">
    <property type="entry name" value="INTEGRASE"/>
    <property type="match status" value="1"/>
</dbReference>
<dbReference type="GO" id="GO:0005634">
    <property type="term" value="C:nucleus"/>
    <property type="evidence" value="ECO:0007669"/>
    <property type="project" value="UniProtKB-ARBA"/>
</dbReference>
<dbReference type="Pfam" id="PF00665">
    <property type="entry name" value="rve"/>
    <property type="match status" value="1"/>
</dbReference>
<evidence type="ECO:0000256" key="5">
    <source>
        <dbReference type="ARBA" id="ARBA00022759"/>
    </source>
</evidence>
<dbReference type="PANTHER" id="PTHR42648:SF11">
    <property type="entry name" value="TRANSPOSON TY4-P GAG-POL POLYPROTEIN"/>
    <property type="match status" value="1"/>
</dbReference>
<evidence type="ECO:0000256" key="1">
    <source>
        <dbReference type="ARBA" id="ARBA00022578"/>
    </source>
</evidence>
<comment type="catalytic activity">
    <reaction evidence="14">
        <text>DNA(n) + a 2'-deoxyribonucleoside 5'-triphosphate = DNA(n+1) + diphosphate</text>
        <dbReference type="Rhea" id="RHEA:22508"/>
        <dbReference type="Rhea" id="RHEA-COMP:17339"/>
        <dbReference type="Rhea" id="RHEA-COMP:17340"/>
        <dbReference type="ChEBI" id="CHEBI:33019"/>
        <dbReference type="ChEBI" id="CHEBI:61560"/>
        <dbReference type="ChEBI" id="CHEBI:173112"/>
        <dbReference type="EC" id="2.7.7.7"/>
    </reaction>
</comment>
<keyword evidence="12" id="KW-0233">DNA recombination</keyword>
<comment type="caution">
    <text evidence="16">The sequence shown here is derived from an EMBL/GenBank/DDBJ whole genome shotgun (WGS) entry which is preliminary data.</text>
</comment>
<dbReference type="GO" id="GO:0015074">
    <property type="term" value="P:DNA integration"/>
    <property type="evidence" value="ECO:0007669"/>
    <property type="project" value="UniProtKB-KW"/>
</dbReference>
<dbReference type="InterPro" id="IPR012337">
    <property type="entry name" value="RNaseH-like_sf"/>
</dbReference>
<dbReference type="VEuPathDB" id="FungiDB:VP01_1639g16"/>
<evidence type="ECO:0000256" key="12">
    <source>
        <dbReference type="ARBA" id="ARBA00023172"/>
    </source>
</evidence>
<evidence type="ECO:0000256" key="2">
    <source>
        <dbReference type="ARBA" id="ARBA00022695"/>
    </source>
</evidence>
<keyword evidence="11" id="KW-0808">Transferase</keyword>
<dbReference type="InterPro" id="IPR001584">
    <property type="entry name" value="Integrase_cat-core"/>
</dbReference>
<keyword evidence="5" id="KW-0255">Endonuclease</keyword>
<keyword evidence="6" id="KW-0378">Hydrolase</keyword>
<dbReference type="AlphaFoldDB" id="A0A0L6VGU6"/>
<keyword evidence="11" id="KW-0239">DNA-directed DNA polymerase</keyword>
<dbReference type="GO" id="GO:0032196">
    <property type="term" value="P:transposition"/>
    <property type="evidence" value="ECO:0007669"/>
    <property type="project" value="UniProtKB-KW"/>
</dbReference>
<name>A0A0L6VGU6_9BASI</name>
<sequence length="167" mass="19291">MAKVVLKSSDALLWHQRLGHISLKRIIKMCAAGRFPGLPDRLTNKDFVCEDFLVSKSKRDRQCLSNNKQLQPMEIIVSDVLGPFVESFMGVKYLVVFRDLASTYSEGFLLKKKDKVCLNFQRYIERMHRLTGKKLKFFQTDGGGEFTSKNFTDWLKDQGITHQHSMP</sequence>
<evidence type="ECO:0000256" key="10">
    <source>
        <dbReference type="ARBA" id="ARBA00022918"/>
    </source>
</evidence>
<dbReference type="InterPro" id="IPR025724">
    <property type="entry name" value="GAG-pre-integrase_dom"/>
</dbReference>
<dbReference type="GO" id="GO:0004519">
    <property type="term" value="F:endonuclease activity"/>
    <property type="evidence" value="ECO:0007669"/>
    <property type="project" value="UniProtKB-KW"/>
</dbReference>
<evidence type="ECO:0000256" key="9">
    <source>
        <dbReference type="ARBA" id="ARBA00022908"/>
    </source>
</evidence>
<dbReference type="PANTHER" id="PTHR42648">
    <property type="entry name" value="TRANSPOSASE, PUTATIVE-RELATED"/>
    <property type="match status" value="1"/>
</dbReference>
<accession>A0A0L6VGU6</accession>
<evidence type="ECO:0000256" key="11">
    <source>
        <dbReference type="ARBA" id="ARBA00022932"/>
    </source>
</evidence>
<organism evidence="16 17">
    <name type="scientific">Puccinia sorghi</name>
    <dbReference type="NCBI Taxonomy" id="27349"/>
    <lineage>
        <taxon>Eukaryota</taxon>
        <taxon>Fungi</taxon>
        <taxon>Dikarya</taxon>
        <taxon>Basidiomycota</taxon>
        <taxon>Pucciniomycotina</taxon>
        <taxon>Pucciniomycetes</taxon>
        <taxon>Pucciniales</taxon>
        <taxon>Pucciniaceae</taxon>
        <taxon>Puccinia</taxon>
    </lineage>
</organism>
<dbReference type="Gene3D" id="3.30.420.10">
    <property type="entry name" value="Ribonuclease H-like superfamily/Ribonuclease H"/>
    <property type="match status" value="1"/>
</dbReference>
<dbReference type="OrthoDB" id="2742630at2759"/>
<dbReference type="GO" id="GO:0003964">
    <property type="term" value="F:RNA-directed DNA polymerase activity"/>
    <property type="evidence" value="ECO:0007669"/>
    <property type="project" value="UniProtKB-KW"/>
</dbReference>
<dbReference type="Proteomes" id="UP000037035">
    <property type="component" value="Unassembled WGS sequence"/>
</dbReference>
<keyword evidence="4" id="KW-0479">Metal-binding</keyword>
<gene>
    <name evidence="16" type="ORF">VP01_1639g16</name>
</gene>
<reference evidence="16 17" key="1">
    <citation type="submission" date="2015-08" db="EMBL/GenBank/DDBJ databases">
        <title>Next Generation Sequencing and Analysis of the Genome of Puccinia sorghi L Schw, the Causal Agent of Maize Common Rust.</title>
        <authorList>
            <person name="Rochi L."/>
            <person name="Burguener G."/>
            <person name="Darino M."/>
            <person name="Turjanski A."/>
            <person name="Kreff E."/>
            <person name="Dieguez M.J."/>
            <person name="Sacco F."/>
        </authorList>
    </citation>
    <scope>NUCLEOTIDE SEQUENCE [LARGE SCALE GENOMIC DNA]</scope>
    <source>
        <strain evidence="16 17">RO10H11247</strain>
    </source>
</reference>
<evidence type="ECO:0000256" key="13">
    <source>
        <dbReference type="ARBA" id="ARBA00048173"/>
    </source>
</evidence>
<feature type="domain" description="Integrase catalytic" evidence="15">
    <location>
        <begin position="68"/>
        <end position="167"/>
    </location>
</feature>
<dbReference type="Pfam" id="PF13976">
    <property type="entry name" value="gag_pre-integrs"/>
    <property type="match status" value="1"/>
</dbReference>
<evidence type="ECO:0000256" key="4">
    <source>
        <dbReference type="ARBA" id="ARBA00022723"/>
    </source>
</evidence>
<protein>
    <recommendedName>
        <fullName evidence="15">Integrase catalytic domain-containing protein</fullName>
    </recommendedName>
</protein>
<evidence type="ECO:0000313" key="17">
    <source>
        <dbReference type="Proteomes" id="UP000037035"/>
    </source>
</evidence>
<dbReference type="GO" id="GO:0016787">
    <property type="term" value="F:hydrolase activity"/>
    <property type="evidence" value="ECO:0007669"/>
    <property type="project" value="UniProtKB-KW"/>
</dbReference>
<dbReference type="GO" id="GO:0003887">
    <property type="term" value="F:DNA-directed DNA polymerase activity"/>
    <property type="evidence" value="ECO:0007669"/>
    <property type="project" value="UniProtKB-KW"/>
</dbReference>
<dbReference type="GO" id="GO:0046872">
    <property type="term" value="F:metal ion binding"/>
    <property type="evidence" value="ECO:0007669"/>
    <property type="project" value="UniProtKB-KW"/>
</dbReference>
<evidence type="ECO:0000259" key="15">
    <source>
        <dbReference type="PROSITE" id="PS50994"/>
    </source>
</evidence>
<keyword evidence="17" id="KW-1185">Reference proteome</keyword>
<dbReference type="SUPFAM" id="SSF53098">
    <property type="entry name" value="Ribonuclease H-like"/>
    <property type="match status" value="1"/>
</dbReference>
<evidence type="ECO:0000256" key="7">
    <source>
        <dbReference type="ARBA" id="ARBA00022842"/>
    </source>
</evidence>
<evidence type="ECO:0000256" key="6">
    <source>
        <dbReference type="ARBA" id="ARBA00022801"/>
    </source>
</evidence>
<keyword evidence="8" id="KW-0694">RNA-binding</keyword>
<evidence type="ECO:0000313" key="16">
    <source>
        <dbReference type="EMBL" id="KNZ59949.1"/>
    </source>
</evidence>
<keyword evidence="9" id="KW-0229">DNA integration</keyword>
<evidence type="ECO:0000256" key="3">
    <source>
        <dbReference type="ARBA" id="ARBA00022722"/>
    </source>
</evidence>
<dbReference type="GO" id="GO:0003723">
    <property type="term" value="F:RNA binding"/>
    <property type="evidence" value="ECO:0007669"/>
    <property type="project" value="UniProtKB-KW"/>
</dbReference>
<dbReference type="GO" id="GO:0006310">
    <property type="term" value="P:DNA recombination"/>
    <property type="evidence" value="ECO:0007669"/>
    <property type="project" value="UniProtKB-KW"/>
</dbReference>
<keyword evidence="1" id="KW-0815">Transposition</keyword>
<dbReference type="InterPro" id="IPR036397">
    <property type="entry name" value="RNaseH_sf"/>
</dbReference>
<evidence type="ECO:0000256" key="14">
    <source>
        <dbReference type="ARBA" id="ARBA00049244"/>
    </source>
</evidence>
<dbReference type="InterPro" id="IPR039537">
    <property type="entry name" value="Retrotran_Ty1/copia-like"/>
</dbReference>